<accession>A0A8H4KC09</accession>
<gene>
    <name evidence="2" type="ORF">FALBO_16922</name>
</gene>
<feature type="compositionally biased region" description="Polar residues" evidence="1">
    <location>
        <begin position="105"/>
        <end position="117"/>
    </location>
</feature>
<comment type="caution">
    <text evidence="2">The sequence shown here is derived from an EMBL/GenBank/DDBJ whole genome shotgun (WGS) entry which is preliminary data.</text>
</comment>
<evidence type="ECO:0000313" key="2">
    <source>
        <dbReference type="EMBL" id="KAF4447657.1"/>
    </source>
</evidence>
<protein>
    <submittedName>
        <fullName evidence="2">Uncharacterized protein</fullName>
    </submittedName>
</protein>
<dbReference type="Proteomes" id="UP000554235">
    <property type="component" value="Unassembled WGS sequence"/>
</dbReference>
<proteinExistence type="predicted"/>
<organism evidence="2 3">
    <name type="scientific">Fusarium albosuccineum</name>
    <dbReference type="NCBI Taxonomy" id="1237068"/>
    <lineage>
        <taxon>Eukaryota</taxon>
        <taxon>Fungi</taxon>
        <taxon>Dikarya</taxon>
        <taxon>Ascomycota</taxon>
        <taxon>Pezizomycotina</taxon>
        <taxon>Sordariomycetes</taxon>
        <taxon>Hypocreomycetidae</taxon>
        <taxon>Hypocreales</taxon>
        <taxon>Nectriaceae</taxon>
        <taxon>Fusarium</taxon>
        <taxon>Fusarium decemcellulare species complex</taxon>
    </lineage>
</organism>
<dbReference type="AlphaFoldDB" id="A0A8H4KC09"/>
<feature type="region of interest" description="Disordered" evidence="1">
    <location>
        <begin position="93"/>
        <end position="119"/>
    </location>
</feature>
<evidence type="ECO:0000313" key="3">
    <source>
        <dbReference type="Proteomes" id="UP000554235"/>
    </source>
</evidence>
<evidence type="ECO:0000256" key="1">
    <source>
        <dbReference type="SAM" id="MobiDB-lite"/>
    </source>
</evidence>
<dbReference type="EMBL" id="JAADYS010003393">
    <property type="protein sequence ID" value="KAF4447657.1"/>
    <property type="molecule type" value="Genomic_DNA"/>
</dbReference>
<sequence length="269" mass="28749">MVAVLLQAVDVVEHDGPNPMGILGNLTFQKVHRRAAGASASSTPSRAASRSEISAYKSRQAEAGAAIPQRADFRFWPKGGDWASAGVEHGTVRSAPHPTCRDWTGPTTNKLKSQQPTDVHESEELRRWTCLIRRVLSGKARQGKAHSMGERWKVTVSGVPASQVSVAYMQAFTPETMHCRHSHSASLVLLLHTPVDPVSRPSAFLCQFGGIGSKIDSRQPPTDALTPYPLAPTDTGPSSLGTYLASSLKLALHPSSSPLLSSPLVTSSS</sequence>
<name>A0A8H4KC09_9HYPO</name>
<keyword evidence="3" id="KW-1185">Reference proteome</keyword>
<reference evidence="2 3" key="1">
    <citation type="submission" date="2020-01" db="EMBL/GenBank/DDBJ databases">
        <title>Identification and distribution of gene clusters putatively required for synthesis of sphingolipid metabolism inhibitors in phylogenetically diverse species of the filamentous fungus Fusarium.</title>
        <authorList>
            <person name="Kim H.-S."/>
            <person name="Busman M."/>
            <person name="Brown D.W."/>
            <person name="Divon H."/>
            <person name="Uhlig S."/>
            <person name="Proctor R.H."/>
        </authorList>
    </citation>
    <scope>NUCLEOTIDE SEQUENCE [LARGE SCALE GENOMIC DNA]</scope>
    <source>
        <strain evidence="2 3">NRRL 20459</strain>
    </source>
</reference>